<comment type="caution">
    <text evidence="1">The sequence shown here is derived from an EMBL/GenBank/DDBJ whole genome shotgun (WGS) entry which is preliminary data.</text>
</comment>
<sequence>CTFGQSKSYLIANEKIMNSASIASFPIIPPVLVQGETLFNLTIATRSQLAIKLNVVTNANSNAIFTMVPSIIDCTTNFQQNLSLQVQSASASIGNYTLQFITADTDITLYSTNVLVVPWPTSFPVTSSQWSGMPIFNETFRTLPFGTVPNASNSIWQSIKHGFVSNTCTKASGNALYFTHLYERTAQTVLLDLKGYDLLLSFTYIYGYLPNQTYDNIGNNTLSCVQVQPSSQFNIEYLVNNATPWQIALQVPIPVAPSAQLQNIVLPLPPSASSIASAFRWIQPNQTSGRVGSIRGTRYQWQYRNLFDQWAIDNVLLTGRVQAPVAITSALFPALNAMTVQLVANATRANILVSIGDGSHPFPQCNFTHLANITSFNNSINVSITATSIIHAVTCVYPNQQSFGYRSPRYWIQSPPPTIISTKANDSLGYYTVNVTMPRPTMVLRFTFGNGNDTPSCTYGNLIKLSSNSTMTSLVIKSNGILQALACQDGLLGSNIVQPPQYIVQPSPPSFNWTNPSNVTTTPLFNVTVLVTSNDSSLVIATAQVQDTTSFPQCNNLSSGIVIPNATYSMQLQPNQMIRAVSCCISSYCNDSNIVSYGPINITAAIPTISTTCSTTAMVTSLVTLVPGTTTGFVKYAINSNAVDCNSLGLTYPGTPISVSKPSNGAAVVVTAITCVPGLQPSAPLIASIPLQDCCANAISFPSSDPSLDCSQMLLFRDVFTSCNLSAWTATTTQFGGKTSNGGVNIANVQCTFDSTLNQSVLALVANGDNYSCSVPTGVVMASDGSLLPRNPTDLFSNWALPNSPPIFPCNPRESTCAAHRVGASISTLSQWNAAIVSFSIKSCREFGTMSDIWLQNITQLITDVNAMSTSYIAYMDLWKANLNQIRSPPPFPDVVYSNSITDPLYHRIVIQWNSTEGRANLYRDGQLIAKTRYLPPTTNIAALTFNVWFPNAWAGIPLFNSCTTNIANVQVVKLQAAAGRWCEWENNIVPCSSDSDCNLWVKMNCLMPLAVSICYNSLCKFQMDPTFGSGTVKANNMQFTN</sequence>
<dbReference type="Proteomes" id="UP000243217">
    <property type="component" value="Unassembled WGS sequence"/>
</dbReference>
<dbReference type="InterPro" id="IPR049419">
    <property type="entry name" value="Reelin_subrepeat-B"/>
</dbReference>
<evidence type="ECO:0000313" key="2">
    <source>
        <dbReference type="Proteomes" id="UP000243217"/>
    </source>
</evidence>
<name>A0A1V9Z618_9STRA</name>
<reference evidence="1 2" key="1">
    <citation type="journal article" date="2014" name="Genome Biol. Evol.">
        <title>The secreted proteins of Achlya hypogyna and Thraustotheca clavata identify the ancestral oomycete secretome and reveal gene acquisitions by horizontal gene transfer.</title>
        <authorList>
            <person name="Misner I."/>
            <person name="Blouin N."/>
            <person name="Leonard G."/>
            <person name="Richards T.A."/>
            <person name="Lane C.E."/>
        </authorList>
    </citation>
    <scope>NUCLEOTIDE SEQUENCE [LARGE SCALE GENOMIC DNA]</scope>
    <source>
        <strain evidence="1 2">ATCC 34112</strain>
    </source>
</reference>
<dbReference type="EMBL" id="JNBS01002266">
    <property type="protein sequence ID" value="OQR93280.1"/>
    <property type="molecule type" value="Genomic_DNA"/>
</dbReference>
<dbReference type="AlphaFoldDB" id="A0A1V9Z618"/>
<gene>
    <name evidence="1" type="ORF">THRCLA_08481</name>
</gene>
<evidence type="ECO:0000313" key="1">
    <source>
        <dbReference type="EMBL" id="OQR93280.1"/>
    </source>
</evidence>
<dbReference type="Pfam" id="PF21471">
    <property type="entry name" value="Reelin_subrepeat-B"/>
    <property type="match status" value="1"/>
</dbReference>
<dbReference type="Gene3D" id="2.60.120.260">
    <property type="entry name" value="Galactose-binding domain-like"/>
    <property type="match status" value="1"/>
</dbReference>
<proteinExistence type="predicted"/>
<dbReference type="OrthoDB" id="63471at2759"/>
<accession>A0A1V9Z618</accession>
<feature type="non-terminal residue" evidence="1">
    <location>
        <position position="1"/>
    </location>
</feature>
<organism evidence="1 2">
    <name type="scientific">Thraustotheca clavata</name>
    <dbReference type="NCBI Taxonomy" id="74557"/>
    <lineage>
        <taxon>Eukaryota</taxon>
        <taxon>Sar</taxon>
        <taxon>Stramenopiles</taxon>
        <taxon>Oomycota</taxon>
        <taxon>Saprolegniomycetes</taxon>
        <taxon>Saprolegniales</taxon>
        <taxon>Achlyaceae</taxon>
        <taxon>Thraustotheca</taxon>
    </lineage>
</organism>
<keyword evidence="2" id="KW-1185">Reference proteome</keyword>
<protein>
    <submittedName>
        <fullName evidence="1">Uncharacterized protein</fullName>
    </submittedName>
</protein>